<name>A0A4P1R7N8_LUPAN</name>
<dbReference type="STRING" id="3871.A0A4P1R7N8"/>
<dbReference type="Proteomes" id="UP000188354">
    <property type="component" value="Chromosome LG10"/>
</dbReference>
<keyword evidence="2" id="KW-1185">Reference proteome</keyword>
<evidence type="ECO:0000313" key="1">
    <source>
        <dbReference type="EMBL" id="OIW04002.1"/>
    </source>
</evidence>
<dbReference type="PANTHER" id="PTHR33108:SF78">
    <property type="entry name" value="DUF1677 FAMILY PROTEIN"/>
    <property type="match status" value="1"/>
</dbReference>
<dbReference type="PANTHER" id="PTHR33108">
    <property type="entry name" value="OS01G0745000 PROTEIN"/>
    <property type="match status" value="1"/>
</dbReference>
<sequence>MTTMVKQVLLQERYEGRWICGLCVEAVKEERMKSQRDVVMMITIDEAFKRHIKFCQQFKSSTPPNDTSEEFILAMKQILFPSLDSPRKDHGFNCRPLARSQVVFQPCKEQQQ</sequence>
<dbReference type="EMBL" id="CM007370">
    <property type="protein sequence ID" value="OIW04002.1"/>
    <property type="molecule type" value="Genomic_DNA"/>
</dbReference>
<dbReference type="Gramene" id="OIW04002">
    <property type="protein sequence ID" value="OIW04002"/>
    <property type="gene ID" value="TanjilG_30278"/>
</dbReference>
<dbReference type="AlphaFoldDB" id="A0A4P1R7N8"/>
<accession>A0A4P1R7N8</accession>
<dbReference type="Pfam" id="PF07911">
    <property type="entry name" value="DUF1677"/>
    <property type="match status" value="1"/>
</dbReference>
<reference evidence="1 2" key="1">
    <citation type="journal article" date="2017" name="Plant Biotechnol. J.">
        <title>A comprehensive draft genome sequence for lupin (Lupinus angustifolius), an emerging health food: insights into plant-microbe interactions and legume evolution.</title>
        <authorList>
            <person name="Hane J.K."/>
            <person name="Ming Y."/>
            <person name="Kamphuis L.G."/>
            <person name="Nelson M.N."/>
            <person name="Garg G."/>
            <person name="Atkins C.A."/>
            <person name="Bayer P.E."/>
            <person name="Bravo A."/>
            <person name="Bringans S."/>
            <person name="Cannon S."/>
            <person name="Edwards D."/>
            <person name="Foley R."/>
            <person name="Gao L.L."/>
            <person name="Harrison M.J."/>
            <person name="Huang W."/>
            <person name="Hurgobin B."/>
            <person name="Li S."/>
            <person name="Liu C.W."/>
            <person name="McGrath A."/>
            <person name="Morahan G."/>
            <person name="Murray J."/>
            <person name="Weller J."/>
            <person name="Jian J."/>
            <person name="Singh K.B."/>
        </authorList>
    </citation>
    <scope>NUCLEOTIDE SEQUENCE [LARGE SCALE GENOMIC DNA]</scope>
    <source>
        <strain evidence="2">cv. Tanjil</strain>
        <tissue evidence="1">Whole plant</tissue>
    </source>
</reference>
<proteinExistence type="predicted"/>
<dbReference type="InterPro" id="IPR012876">
    <property type="entry name" value="DUF1677_pln"/>
</dbReference>
<organism evidence="1 2">
    <name type="scientific">Lupinus angustifolius</name>
    <name type="common">Narrow-leaved blue lupine</name>
    <dbReference type="NCBI Taxonomy" id="3871"/>
    <lineage>
        <taxon>Eukaryota</taxon>
        <taxon>Viridiplantae</taxon>
        <taxon>Streptophyta</taxon>
        <taxon>Embryophyta</taxon>
        <taxon>Tracheophyta</taxon>
        <taxon>Spermatophyta</taxon>
        <taxon>Magnoliopsida</taxon>
        <taxon>eudicotyledons</taxon>
        <taxon>Gunneridae</taxon>
        <taxon>Pentapetalae</taxon>
        <taxon>rosids</taxon>
        <taxon>fabids</taxon>
        <taxon>Fabales</taxon>
        <taxon>Fabaceae</taxon>
        <taxon>Papilionoideae</taxon>
        <taxon>50 kb inversion clade</taxon>
        <taxon>genistoids sensu lato</taxon>
        <taxon>core genistoids</taxon>
        <taxon>Genisteae</taxon>
        <taxon>Lupinus</taxon>
    </lineage>
</organism>
<protein>
    <submittedName>
        <fullName evidence="1">Uncharacterized protein</fullName>
    </submittedName>
</protein>
<evidence type="ECO:0000313" key="2">
    <source>
        <dbReference type="Proteomes" id="UP000188354"/>
    </source>
</evidence>
<gene>
    <name evidence="1" type="ORF">TanjilG_30278</name>
</gene>